<dbReference type="PANTHER" id="PTHR47260">
    <property type="entry name" value="UPF0644 PROTEIN PB2B4.06"/>
    <property type="match status" value="1"/>
</dbReference>
<proteinExistence type="predicted"/>
<dbReference type="Pfam" id="PF03061">
    <property type="entry name" value="4HBT"/>
    <property type="match status" value="1"/>
</dbReference>
<dbReference type="InterPro" id="IPR052061">
    <property type="entry name" value="PTE-AB_protein"/>
</dbReference>
<accession>A0AA40FD04</accession>
<name>A0AA40FD04_9PEZI</name>
<comment type="caution">
    <text evidence="2">The sequence shown here is derived from an EMBL/GenBank/DDBJ whole genome shotgun (WGS) entry which is preliminary data.</text>
</comment>
<dbReference type="InterPro" id="IPR029069">
    <property type="entry name" value="HotDog_dom_sf"/>
</dbReference>
<organism evidence="2 3">
    <name type="scientific">Schizothecium vesticola</name>
    <dbReference type="NCBI Taxonomy" id="314040"/>
    <lineage>
        <taxon>Eukaryota</taxon>
        <taxon>Fungi</taxon>
        <taxon>Dikarya</taxon>
        <taxon>Ascomycota</taxon>
        <taxon>Pezizomycotina</taxon>
        <taxon>Sordariomycetes</taxon>
        <taxon>Sordariomycetidae</taxon>
        <taxon>Sordariales</taxon>
        <taxon>Schizotheciaceae</taxon>
        <taxon>Schizothecium</taxon>
    </lineage>
</organism>
<dbReference type="CDD" id="cd03443">
    <property type="entry name" value="PaaI_thioesterase"/>
    <property type="match status" value="1"/>
</dbReference>
<dbReference type="AlphaFoldDB" id="A0AA40FD04"/>
<protein>
    <submittedName>
        <fullName evidence="2">HotDog domain-containing protein</fullName>
    </submittedName>
</protein>
<gene>
    <name evidence="2" type="ORF">B0T18DRAFT_425332</name>
</gene>
<dbReference type="InterPro" id="IPR006683">
    <property type="entry name" value="Thioestr_dom"/>
</dbReference>
<reference evidence="2" key="1">
    <citation type="submission" date="2023-06" db="EMBL/GenBank/DDBJ databases">
        <title>Genome-scale phylogeny and comparative genomics of the fungal order Sordariales.</title>
        <authorList>
            <consortium name="Lawrence Berkeley National Laboratory"/>
            <person name="Hensen N."/>
            <person name="Bonometti L."/>
            <person name="Westerberg I."/>
            <person name="Brannstrom I.O."/>
            <person name="Guillou S."/>
            <person name="Cros-Aarteil S."/>
            <person name="Calhoun S."/>
            <person name="Haridas S."/>
            <person name="Kuo A."/>
            <person name="Mondo S."/>
            <person name="Pangilinan J."/>
            <person name="Riley R."/>
            <person name="LaButti K."/>
            <person name="Andreopoulos B."/>
            <person name="Lipzen A."/>
            <person name="Chen C."/>
            <person name="Yanf M."/>
            <person name="Daum C."/>
            <person name="Ng V."/>
            <person name="Clum A."/>
            <person name="Steindorff A."/>
            <person name="Ohm R."/>
            <person name="Martin F."/>
            <person name="Silar P."/>
            <person name="Natvig D."/>
            <person name="Lalanne C."/>
            <person name="Gautier V."/>
            <person name="Ament-velasquez S.L."/>
            <person name="Kruys A."/>
            <person name="Hutchinson M.I."/>
            <person name="Powell A.J."/>
            <person name="Barry K."/>
            <person name="Miller A.N."/>
            <person name="Grigoriev I.V."/>
            <person name="Debuchy R."/>
            <person name="Gladieux P."/>
            <person name="Thoren M.H."/>
            <person name="Johannesson H."/>
        </authorList>
    </citation>
    <scope>NUCLEOTIDE SEQUENCE</scope>
    <source>
        <strain evidence="2">SMH3187-1</strain>
    </source>
</reference>
<evidence type="ECO:0000313" key="3">
    <source>
        <dbReference type="Proteomes" id="UP001172155"/>
    </source>
</evidence>
<sequence length="201" mass="22017">MPPQHPPLTDPHPEVAHFLSLPWCRHLLTASPTLTIHPCITRTPKPHHEEALMATTLNSPRTISAFVLFYEPPPPTTTGTPGMLTSLSALLTLGPLLNGWRGLCHGGAIMTVLDEVLGQIPALNRASGALPDRTTLTAYLNTRFEAPVRTDEDVGGKTVVVRARLTRREGRKMWIEGAMEEEGGRVLARAEALFVQIKEKL</sequence>
<dbReference type="Gene3D" id="3.10.129.10">
    <property type="entry name" value="Hotdog Thioesterase"/>
    <property type="match status" value="1"/>
</dbReference>
<keyword evidence="3" id="KW-1185">Reference proteome</keyword>
<dbReference type="EMBL" id="JAUKUD010000001">
    <property type="protein sequence ID" value="KAK0755046.1"/>
    <property type="molecule type" value="Genomic_DNA"/>
</dbReference>
<dbReference type="Proteomes" id="UP001172155">
    <property type="component" value="Unassembled WGS sequence"/>
</dbReference>
<dbReference type="PANTHER" id="PTHR47260:SF6">
    <property type="entry name" value="THIOESTERASE DOMAIN-CONTAINING PROTEIN"/>
    <property type="match status" value="1"/>
</dbReference>
<feature type="domain" description="Thioesterase" evidence="1">
    <location>
        <begin position="102"/>
        <end position="186"/>
    </location>
</feature>
<evidence type="ECO:0000313" key="2">
    <source>
        <dbReference type="EMBL" id="KAK0755046.1"/>
    </source>
</evidence>
<evidence type="ECO:0000259" key="1">
    <source>
        <dbReference type="Pfam" id="PF03061"/>
    </source>
</evidence>
<dbReference type="SUPFAM" id="SSF54637">
    <property type="entry name" value="Thioesterase/thiol ester dehydrase-isomerase"/>
    <property type="match status" value="1"/>
</dbReference>